<dbReference type="AlphaFoldDB" id="A0A1V4BS77"/>
<keyword evidence="2" id="KW-0813">Transport</keyword>
<evidence type="ECO:0000313" key="11">
    <source>
        <dbReference type="EMBL" id="OPF17286.1"/>
    </source>
</evidence>
<evidence type="ECO:0000256" key="2">
    <source>
        <dbReference type="ARBA" id="ARBA00022448"/>
    </source>
</evidence>
<keyword evidence="3 10" id="KW-0812">Transmembrane</keyword>
<reference evidence="11 12" key="1">
    <citation type="submission" date="2017-02" db="EMBL/GenBank/DDBJ databases">
        <title>Genome sequence of Microcystis aeruginosa KW.</title>
        <authorList>
            <person name="Oh H.-M."/>
            <person name="Ahn C.-Y."/>
            <person name="Jeong H."/>
            <person name="Srivastava A."/>
            <person name="Lee H.-G."/>
            <person name="Kang S.-R."/>
        </authorList>
    </citation>
    <scope>NUCLEOTIDE SEQUENCE [LARGE SCALE GENOMIC DNA]</scope>
    <source>
        <strain evidence="11 12">KW</strain>
    </source>
</reference>
<protein>
    <submittedName>
        <fullName evidence="11">Cytochrome b6-f complex subunit PetL</fullName>
    </submittedName>
</protein>
<dbReference type="Proteomes" id="UP000189835">
    <property type="component" value="Unassembled WGS sequence"/>
</dbReference>
<proteinExistence type="predicted"/>
<name>A0A1V4BS77_MICAE</name>
<evidence type="ECO:0000256" key="4">
    <source>
        <dbReference type="ARBA" id="ARBA00022982"/>
    </source>
</evidence>
<evidence type="ECO:0000256" key="6">
    <source>
        <dbReference type="ARBA" id="ARBA00023078"/>
    </source>
</evidence>
<comment type="function">
    <text evidence="8">Component of the cytochrome b6-f complex, which mediates electron transfer between photosystem II (PSII) and photosystem I (PSI), cyclic electron flow around PSI, and state transitions. PetL is important for photoautotrophic growth as well as for electron transfer efficiency and stability of the cytochrome b6-f complex.</text>
</comment>
<dbReference type="EMBL" id="MVGR01000004">
    <property type="protein sequence ID" value="OPF17286.1"/>
    <property type="molecule type" value="Genomic_DNA"/>
</dbReference>
<keyword evidence="4" id="KW-0249">Electron transport</keyword>
<evidence type="ECO:0000256" key="3">
    <source>
        <dbReference type="ARBA" id="ARBA00022692"/>
    </source>
</evidence>
<evidence type="ECO:0000256" key="10">
    <source>
        <dbReference type="SAM" id="Phobius"/>
    </source>
</evidence>
<evidence type="ECO:0000256" key="8">
    <source>
        <dbReference type="ARBA" id="ARBA00025197"/>
    </source>
</evidence>
<accession>A0A1V4BS77</accession>
<keyword evidence="6" id="KW-0793">Thylakoid</keyword>
<keyword evidence="7 10" id="KW-0472">Membrane</keyword>
<evidence type="ECO:0000256" key="9">
    <source>
        <dbReference type="ARBA" id="ARBA00025834"/>
    </source>
</evidence>
<comment type="subcellular location">
    <subcellularLocation>
        <location evidence="1">Membrane</location>
        <topology evidence="1">Single-pass membrane protein</topology>
    </subcellularLocation>
</comment>
<dbReference type="InterPro" id="IPR007802">
    <property type="entry name" value="Cyt_b6/f_cplx_su6"/>
</dbReference>
<gene>
    <name evidence="11" type="primary">petL</name>
    <name evidence="11" type="ORF">B1L04_14720</name>
</gene>
<keyword evidence="5 10" id="KW-1133">Transmembrane helix</keyword>
<evidence type="ECO:0000256" key="1">
    <source>
        <dbReference type="ARBA" id="ARBA00004167"/>
    </source>
</evidence>
<feature type="transmembrane region" description="Helical" evidence="10">
    <location>
        <begin position="6"/>
        <end position="27"/>
    </location>
</feature>
<sequence length="33" mass="3381">MSVLAVAALAGYLIVFTGIALGLFFGLRAAKII</sequence>
<evidence type="ECO:0000313" key="12">
    <source>
        <dbReference type="Proteomes" id="UP000189835"/>
    </source>
</evidence>
<dbReference type="Pfam" id="PF05115">
    <property type="entry name" value="PetL"/>
    <property type="match status" value="1"/>
</dbReference>
<organism evidence="11 12">
    <name type="scientific">Microcystis aeruginosa KW</name>
    <dbReference type="NCBI Taxonomy" id="1960155"/>
    <lineage>
        <taxon>Bacteria</taxon>
        <taxon>Bacillati</taxon>
        <taxon>Cyanobacteriota</taxon>
        <taxon>Cyanophyceae</taxon>
        <taxon>Oscillatoriophycideae</taxon>
        <taxon>Chroococcales</taxon>
        <taxon>Microcystaceae</taxon>
        <taxon>Microcystis</taxon>
    </lineage>
</organism>
<comment type="caution">
    <text evidence="11">The sequence shown here is derived from an EMBL/GenBank/DDBJ whole genome shotgun (WGS) entry which is preliminary data.</text>
</comment>
<evidence type="ECO:0000256" key="7">
    <source>
        <dbReference type="ARBA" id="ARBA00023136"/>
    </source>
</evidence>
<comment type="subunit">
    <text evidence="9">The 4 large subunits of the cytochrome b6-f complex are cytochrome b6, subunit IV (17 kDa polypeptide, PetD), cytochrome f and the Rieske protein, while the 4 small subunits are PetG, PetL, PetM and PetN. The complex functions as a dimer.</text>
</comment>
<dbReference type="NCBIfam" id="NF008824">
    <property type="entry name" value="PRK11874.1"/>
    <property type="match status" value="1"/>
</dbReference>
<dbReference type="RefSeq" id="WP_002791324.1">
    <property type="nucleotide sequence ID" value="NZ_MVGR01000004.1"/>
</dbReference>
<dbReference type="GeneID" id="66708816"/>
<evidence type="ECO:0000256" key="5">
    <source>
        <dbReference type="ARBA" id="ARBA00022989"/>
    </source>
</evidence>